<evidence type="ECO:0000313" key="2">
    <source>
        <dbReference type="Proteomes" id="UP000328092"/>
    </source>
</evidence>
<organism evidence="1 2">
    <name type="scientific">Bradyrhizobium ivorense</name>
    <dbReference type="NCBI Taxonomy" id="2511166"/>
    <lineage>
        <taxon>Bacteria</taxon>
        <taxon>Pseudomonadati</taxon>
        <taxon>Pseudomonadota</taxon>
        <taxon>Alphaproteobacteria</taxon>
        <taxon>Hyphomicrobiales</taxon>
        <taxon>Nitrobacteraceae</taxon>
        <taxon>Bradyrhizobium</taxon>
    </lineage>
</organism>
<gene>
    <name evidence="1" type="ORF">CI1B_31510</name>
</gene>
<proteinExistence type="predicted"/>
<name>A0A508TBN5_9BRAD</name>
<keyword evidence="2" id="KW-1185">Reference proteome</keyword>
<dbReference type="EMBL" id="CAADFC020000011">
    <property type="protein sequence ID" value="VIO70497.1"/>
    <property type="molecule type" value="Genomic_DNA"/>
</dbReference>
<protein>
    <submittedName>
        <fullName evidence="1">Uncharacterized protein</fullName>
    </submittedName>
</protein>
<dbReference type="Proteomes" id="UP000328092">
    <property type="component" value="Unassembled WGS sequence"/>
</dbReference>
<comment type="caution">
    <text evidence="1">The sequence shown here is derived from an EMBL/GenBank/DDBJ whole genome shotgun (WGS) entry which is preliminary data.</text>
</comment>
<accession>A0A508TBN5</accession>
<evidence type="ECO:0000313" key="1">
    <source>
        <dbReference type="EMBL" id="VIO70497.1"/>
    </source>
</evidence>
<sequence length="75" mass="8371">MIDAAVRRHSRCLPVASAPTGPCIVELTERKLRIYHFVCECVKQPDRFELVAVFANEGGNDVQLQVDAVLQVLYA</sequence>
<reference evidence="1" key="1">
    <citation type="submission" date="2019-02" db="EMBL/GenBank/DDBJ databases">
        <authorList>
            <person name="Pothier F.J."/>
        </authorList>
    </citation>
    <scope>NUCLEOTIDE SEQUENCE</scope>
    <source>
        <strain evidence="1">CI-1B</strain>
    </source>
</reference>
<dbReference type="AlphaFoldDB" id="A0A508TBN5"/>